<dbReference type="OrthoDB" id="249544at2759"/>
<dbReference type="AlphaFoldDB" id="A0A3R7MGQ5"/>
<organism evidence="1 2">
    <name type="scientific">Trypanosoma rangeli</name>
    <dbReference type="NCBI Taxonomy" id="5698"/>
    <lineage>
        <taxon>Eukaryota</taxon>
        <taxon>Discoba</taxon>
        <taxon>Euglenozoa</taxon>
        <taxon>Kinetoplastea</taxon>
        <taxon>Metakinetoplastina</taxon>
        <taxon>Trypanosomatida</taxon>
        <taxon>Trypanosomatidae</taxon>
        <taxon>Trypanosoma</taxon>
        <taxon>Herpetosoma</taxon>
    </lineage>
</organism>
<evidence type="ECO:0000313" key="1">
    <source>
        <dbReference type="EMBL" id="RNF05525.1"/>
    </source>
</evidence>
<protein>
    <submittedName>
        <fullName evidence="1">Uncharacterized protein</fullName>
    </submittedName>
</protein>
<comment type="caution">
    <text evidence="1">The sequence shown here is derived from an EMBL/GenBank/DDBJ whole genome shotgun (WGS) entry which is preliminary data.</text>
</comment>
<keyword evidence="2" id="KW-1185">Reference proteome</keyword>
<reference evidence="1 2" key="1">
    <citation type="journal article" date="2018" name="BMC Genomics">
        <title>Genomic comparison of Trypanosoma conorhini and Trypanosoma rangeli to Trypanosoma cruzi strains of high and low virulence.</title>
        <authorList>
            <person name="Bradwell K.R."/>
            <person name="Koparde V.N."/>
            <person name="Matveyev A.V."/>
            <person name="Serrano M.G."/>
            <person name="Alves J.M."/>
            <person name="Parikh H."/>
            <person name="Huang B."/>
            <person name="Lee V."/>
            <person name="Espinosa-Alvarez O."/>
            <person name="Ortiz P.A."/>
            <person name="Costa-Martins A.G."/>
            <person name="Teixeira M.M."/>
            <person name="Buck G.A."/>
        </authorList>
    </citation>
    <scope>NUCLEOTIDE SEQUENCE [LARGE SCALE GENOMIC DNA]</scope>
    <source>
        <strain evidence="1 2">AM80</strain>
    </source>
</reference>
<dbReference type="GeneID" id="40328380"/>
<proteinExistence type="predicted"/>
<accession>A0A3R7MGQ5</accession>
<sequence>MVEHGAAHMLRAFCYSVEENMESFLRGFVELSTAERAFLVLGESQHDSSGNTALELHGDAEMFTAVAQALRVEAQNDNERNTTVGNNRKDGCETGGDSDKDFWGVMTRKPCASLTHTYDVELEEMELDESAALKTSAMTDFLNRGLVGLLPDFDNFFVGEREEDGAASMPPLVEKKATQRPVKATSPGEAMPTEGRMMHKLLFSVEEIVPDAGEVGTEQGVLRSEGDNEGEDDSSLSDIEIELPGLVVDATLQEFSSAAPRCNVFLSVTDFDVLRDNNDEVRPFALDPCFDDPDLVGKVAGAHAHLRE</sequence>
<dbReference type="Proteomes" id="UP000283634">
    <property type="component" value="Unassembled WGS sequence"/>
</dbReference>
<dbReference type="OMA" id="RVEAQND"/>
<dbReference type="EMBL" id="MKGL01000132">
    <property type="protein sequence ID" value="RNF05525.1"/>
    <property type="molecule type" value="Genomic_DNA"/>
</dbReference>
<gene>
    <name evidence="1" type="ORF">TraAM80_04447</name>
</gene>
<dbReference type="RefSeq" id="XP_029238732.1">
    <property type="nucleotide sequence ID" value="XM_029381374.1"/>
</dbReference>
<evidence type="ECO:0000313" key="2">
    <source>
        <dbReference type="Proteomes" id="UP000283634"/>
    </source>
</evidence>
<name>A0A3R7MGQ5_TRYRA</name>